<dbReference type="GO" id="GO:0004526">
    <property type="term" value="F:ribonuclease P activity"/>
    <property type="evidence" value="ECO:0007669"/>
    <property type="project" value="TreeGrafter"/>
</dbReference>
<organism evidence="2 3">
    <name type="scientific">Verticillium longisporum</name>
    <name type="common">Verticillium dahliae var. longisporum</name>
    <dbReference type="NCBI Taxonomy" id="100787"/>
    <lineage>
        <taxon>Eukaryota</taxon>
        <taxon>Fungi</taxon>
        <taxon>Dikarya</taxon>
        <taxon>Ascomycota</taxon>
        <taxon>Pezizomycotina</taxon>
        <taxon>Sordariomycetes</taxon>
        <taxon>Hypocreomycetidae</taxon>
        <taxon>Glomerellales</taxon>
        <taxon>Plectosphaerellaceae</taxon>
        <taxon>Verticillium</taxon>
    </lineage>
</organism>
<dbReference type="GO" id="GO:0005655">
    <property type="term" value="C:nucleolar ribonuclease P complex"/>
    <property type="evidence" value="ECO:0007669"/>
    <property type="project" value="TreeGrafter"/>
</dbReference>
<name>A0A0G4M5U2_VERLO</name>
<evidence type="ECO:0000256" key="1">
    <source>
        <dbReference type="SAM" id="MobiDB-lite"/>
    </source>
</evidence>
<dbReference type="Pfam" id="PF08228">
    <property type="entry name" value="RNase_P_pop3"/>
    <property type="match status" value="1"/>
</dbReference>
<evidence type="ECO:0000313" key="3">
    <source>
        <dbReference type="Proteomes" id="UP000045706"/>
    </source>
</evidence>
<dbReference type="EMBL" id="CVQI01022223">
    <property type="protein sequence ID" value="CRK29648.1"/>
    <property type="molecule type" value="Genomic_DNA"/>
</dbReference>
<dbReference type="GO" id="GO:0034965">
    <property type="term" value="P:intronic box C/D snoRNA processing"/>
    <property type="evidence" value="ECO:0007669"/>
    <property type="project" value="TreeGrafter"/>
</dbReference>
<sequence length="237" mass="25391">MKPTTAPLRKKVVHSVDTSFSSVEWPSISEQDQDAIMELIISLLAPLGHHRRTAQASKGKRDTKRKRDSGTLAISDSLSKPPAPEIASFVDIGLSAITRNLQECVSQNVDSVDATKSPYALIFVARSGQASAFNSHYPQLVAVASQSSSSNHSIRLVGYSKPCAPALSASLGIPRVSSVGIRHGAPLSKPLIDFVQGCVPPITIPWLSEAEIGQYRHTRLISEEKLVPSKQATSTAS</sequence>
<dbReference type="InterPro" id="IPR013241">
    <property type="entry name" value="RNase_P_Pop3"/>
</dbReference>
<dbReference type="AlphaFoldDB" id="A0A0G4M5U2"/>
<dbReference type="GO" id="GO:0008033">
    <property type="term" value="P:tRNA processing"/>
    <property type="evidence" value="ECO:0007669"/>
    <property type="project" value="InterPro"/>
</dbReference>
<dbReference type="GO" id="GO:0005829">
    <property type="term" value="C:cytosol"/>
    <property type="evidence" value="ECO:0007669"/>
    <property type="project" value="TreeGrafter"/>
</dbReference>
<proteinExistence type="predicted"/>
<dbReference type="GO" id="GO:0006364">
    <property type="term" value="P:rRNA processing"/>
    <property type="evidence" value="ECO:0007669"/>
    <property type="project" value="InterPro"/>
</dbReference>
<evidence type="ECO:0000313" key="2">
    <source>
        <dbReference type="EMBL" id="CRK29648.1"/>
    </source>
</evidence>
<protein>
    <submittedName>
        <fullName evidence="2">Uncharacterized protein</fullName>
    </submittedName>
</protein>
<dbReference type="GO" id="GO:0000172">
    <property type="term" value="C:ribonuclease MRP complex"/>
    <property type="evidence" value="ECO:0007669"/>
    <property type="project" value="TreeGrafter"/>
</dbReference>
<dbReference type="PANTHER" id="PTHR28272:SF1">
    <property type="entry name" value="RIBONUCLEASES P_MRP PROTEIN SUBUNIT POP3"/>
    <property type="match status" value="1"/>
</dbReference>
<reference evidence="3" key="1">
    <citation type="submission" date="2015-05" db="EMBL/GenBank/DDBJ databases">
        <authorList>
            <person name="Fogelqvist Johan"/>
        </authorList>
    </citation>
    <scope>NUCLEOTIDE SEQUENCE [LARGE SCALE GENOMIC DNA]</scope>
</reference>
<accession>A0A0G4M5U2</accession>
<dbReference type="Proteomes" id="UP000045706">
    <property type="component" value="Unassembled WGS sequence"/>
</dbReference>
<dbReference type="GO" id="GO:0000171">
    <property type="term" value="F:ribonuclease MRP activity"/>
    <property type="evidence" value="ECO:0007669"/>
    <property type="project" value="TreeGrafter"/>
</dbReference>
<dbReference type="PANTHER" id="PTHR28272">
    <property type="entry name" value="RIBONUCLEASES P/MRP PROTEIN SUBUNIT POP3"/>
    <property type="match status" value="1"/>
</dbReference>
<gene>
    <name evidence="2" type="ORF">BN1723_000556</name>
</gene>
<feature type="region of interest" description="Disordered" evidence="1">
    <location>
        <begin position="51"/>
        <end position="79"/>
    </location>
</feature>